<evidence type="ECO:0000313" key="1">
    <source>
        <dbReference type="EMBL" id="GKV18040.1"/>
    </source>
</evidence>
<dbReference type="AlphaFoldDB" id="A0AAV5K621"/>
<dbReference type="EMBL" id="BPVZ01000049">
    <property type="protein sequence ID" value="GKV18040.1"/>
    <property type="molecule type" value="Genomic_DNA"/>
</dbReference>
<reference evidence="1 2" key="1">
    <citation type="journal article" date="2021" name="Commun. Biol.">
        <title>The genome of Shorea leprosula (Dipterocarpaceae) highlights the ecological relevance of drought in aseasonal tropical rainforests.</title>
        <authorList>
            <person name="Ng K.K.S."/>
            <person name="Kobayashi M.J."/>
            <person name="Fawcett J.A."/>
            <person name="Hatakeyama M."/>
            <person name="Paape T."/>
            <person name="Ng C.H."/>
            <person name="Ang C.C."/>
            <person name="Tnah L.H."/>
            <person name="Lee C.T."/>
            <person name="Nishiyama T."/>
            <person name="Sese J."/>
            <person name="O'Brien M.J."/>
            <person name="Copetti D."/>
            <person name="Mohd Noor M.I."/>
            <person name="Ong R.C."/>
            <person name="Putra M."/>
            <person name="Sireger I.Z."/>
            <person name="Indrioko S."/>
            <person name="Kosugi Y."/>
            <person name="Izuno A."/>
            <person name="Isagi Y."/>
            <person name="Lee S.L."/>
            <person name="Shimizu K.K."/>
        </authorList>
    </citation>
    <scope>NUCLEOTIDE SEQUENCE [LARGE SCALE GENOMIC DNA]</scope>
    <source>
        <strain evidence="1">214</strain>
    </source>
</reference>
<gene>
    <name evidence="1" type="ORF">SLEP1_g28470</name>
</gene>
<keyword evidence="2" id="KW-1185">Reference proteome</keyword>
<accession>A0AAV5K621</accession>
<comment type="caution">
    <text evidence="1">The sequence shown here is derived from an EMBL/GenBank/DDBJ whole genome shotgun (WGS) entry which is preliminary data.</text>
</comment>
<evidence type="ECO:0000313" key="2">
    <source>
        <dbReference type="Proteomes" id="UP001054252"/>
    </source>
</evidence>
<protein>
    <submittedName>
        <fullName evidence="1">Uncharacterized protein</fullName>
    </submittedName>
</protein>
<proteinExistence type="predicted"/>
<organism evidence="1 2">
    <name type="scientific">Rubroshorea leprosula</name>
    <dbReference type="NCBI Taxonomy" id="152421"/>
    <lineage>
        <taxon>Eukaryota</taxon>
        <taxon>Viridiplantae</taxon>
        <taxon>Streptophyta</taxon>
        <taxon>Embryophyta</taxon>
        <taxon>Tracheophyta</taxon>
        <taxon>Spermatophyta</taxon>
        <taxon>Magnoliopsida</taxon>
        <taxon>eudicotyledons</taxon>
        <taxon>Gunneridae</taxon>
        <taxon>Pentapetalae</taxon>
        <taxon>rosids</taxon>
        <taxon>malvids</taxon>
        <taxon>Malvales</taxon>
        <taxon>Dipterocarpaceae</taxon>
        <taxon>Rubroshorea</taxon>
    </lineage>
</organism>
<sequence length="223" mass="24841">MDRDLHFWKSGVRSQDSEAAMEGAELTSEKRSNSLLCSSHPLMGTLACREKLPKVKNQLKVHLLSKISDPDGSSLHLLSTFKRLIGFLARTKIRKVLLAKSGIWKNVHNRSCIDKDRVKGECLIGLGKVDLGFSSKEKSGSAEVRVEDSVQSMPPDAKIFCGKRKLERNASAEMNFAVHVLEKQSKESIQKIFGGSRKGDCRNKSVFNPLAHAKLFKTPRSFC</sequence>
<dbReference type="Proteomes" id="UP001054252">
    <property type="component" value="Unassembled WGS sequence"/>
</dbReference>
<name>A0AAV5K621_9ROSI</name>